<protein>
    <submittedName>
        <fullName evidence="1">Uncharacterized protein</fullName>
    </submittedName>
</protein>
<gene>
    <name evidence="1" type="ORF">UFOVP49_109</name>
</gene>
<dbReference type="SUPFAM" id="SSF75005">
    <property type="entry name" value="Arabinanase/levansucrase/invertase"/>
    <property type="match status" value="1"/>
</dbReference>
<organism evidence="1">
    <name type="scientific">uncultured Caudovirales phage</name>
    <dbReference type="NCBI Taxonomy" id="2100421"/>
    <lineage>
        <taxon>Viruses</taxon>
        <taxon>Duplodnaviria</taxon>
        <taxon>Heunggongvirae</taxon>
        <taxon>Uroviricota</taxon>
        <taxon>Caudoviricetes</taxon>
        <taxon>Peduoviridae</taxon>
        <taxon>Maltschvirus</taxon>
        <taxon>Maltschvirus maltsch</taxon>
    </lineage>
</organism>
<dbReference type="Gene3D" id="2.115.10.20">
    <property type="entry name" value="Glycosyl hydrolase domain, family 43"/>
    <property type="match status" value="1"/>
</dbReference>
<name>A0A6J5KQT6_9CAUD</name>
<evidence type="ECO:0000313" key="1">
    <source>
        <dbReference type="EMBL" id="CAB4124271.1"/>
    </source>
</evidence>
<accession>A0A6J5KQT6</accession>
<dbReference type="InterPro" id="IPR023296">
    <property type="entry name" value="Glyco_hydro_beta-prop_sf"/>
</dbReference>
<reference evidence="1" key="1">
    <citation type="submission" date="2020-04" db="EMBL/GenBank/DDBJ databases">
        <authorList>
            <person name="Chiriac C."/>
            <person name="Salcher M."/>
            <person name="Ghai R."/>
            <person name="Kavagutti S V."/>
        </authorList>
    </citation>
    <scope>NUCLEOTIDE SEQUENCE</scope>
</reference>
<dbReference type="EMBL" id="LR796178">
    <property type="protein sequence ID" value="CAB4124271.1"/>
    <property type="molecule type" value="Genomic_DNA"/>
</dbReference>
<proteinExistence type="predicted"/>
<sequence>MSNFVKRVLDAGGDITPLIVPSEHTNGTGIFNPSIYNDNGKLIMNIRHCQVTIYHSEKNIYEHQWGPLAYLNPENDVTLTTTNYFCEIDDNMLVKKYNKVDFSKFNVKPIWEFIGLEDCRVVRWEGKLFLCGVRRDTTTNGVGRMELSEIEIDELGVREISRFRLPAPPNDDSYCEKNWMPVIDKPFHFVKWCNPTQVVKADPVTKKCETVYLDESKFVQKPYDYRGGSQVIKIGENYVCLAHTVNLFKSEQGRKNATYRHAFIVWDKDWNIIKYGEPFTLMNTEIEFCAGMAVYGDSVLITFGITDNAAYLLKAPLKFIEEYING</sequence>